<accession>A0A8I2YRI8</accession>
<dbReference type="AlphaFoldDB" id="A0A8I2YRI8"/>
<reference evidence="1" key="1">
    <citation type="submission" date="2021-03" db="EMBL/GenBank/DDBJ databases">
        <title>Evolutionary innovations through gain and loss of genes in the ectomycorrhizal Boletales.</title>
        <authorList>
            <person name="Wu G."/>
            <person name="Miyauchi S."/>
            <person name="Morin E."/>
            <person name="Yang Z.-L."/>
            <person name="Xu J."/>
            <person name="Martin F.M."/>
        </authorList>
    </citation>
    <scope>NUCLEOTIDE SEQUENCE</scope>
    <source>
        <strain evidence="1">BR01</strain>
    </source>
</reference>
<protein>
    <submittedName>
        <fullName evidence="1">Uncharacterized protein</fullName>
    </submittedName>
</protein>
<comment type="caution">
    <text evidence="1">The sequence shown here is derived from an EMBL/GenBank/DDBJ whole genome shotgun (WGS) entry which is preliminary data.</text>
</comment>
<gene>
    <name evidence="1" type="ORF">JVT61DRAFT_3261</name>
</gene>
<evidence type="ECO:0000313" key="2">
    <source>
        <dbReference type="Proteomes" id="UP000683000"/>
    </source>
</evidence>
<dbReference type="Proteomes" id="UP000683000">
    <property type="component" value="Unassembled WGS sequence"/>
</dbReference>
<dbReference type="EMBL" id="JAGFBS010000014">
    <property type="protein sequence ID" value="KAG6375688.1"/>
    <property type="molecule type" value="Genomic_DNA"/>
</dbReference>
<evidence type="ECO:0000313" key="1">
    <source>
        <dbReference type="EMBL" id="KAG6375688.1"/>
    </source>
</evidence>
<sequence>MAVTLYGQTSSAIFYFTSTQSSKRCFSDHCTEWSLETWFRDRLARLPCNNVCAWGVEIKTKILIHPWISSLLDQEFSHSSRALDDTTRALQLVVRLRQPFGALLLKPVSQRIV</sequence>
<proteinExistence type="predicted"/>
<keyword evidence="2" id="KW-1185">Reference proteome</keyword>
<organism evidence="1 2">
    <name type="scientific">Boletus reticuloceps</name>
    <dbReference type="NCBI Taxonomy" id="495285"/>
    <lineage>
        <taxon>Eukaryota</taxon>
        <taxon>Fungi</taxon>
        <taxon>Dikarya</taxon>
        <taxon>Basidiomycota</taxon>
        <taxon>Agaricomycotina</taxon>
        <taxon>Agaricomycetes</taxon>
        <taxon>Agaricomycetidae</taxon>
        <taxon>Boletales</taxon>
        <taxon>Boletineae</taxon>
        <taxon>Boletaceae</taxon>
        <taxon>Boletoideae</taxon>
        <taxon>Boletus</taxon>
    </lineage>
</organism>
<name>A0A8I2YRI8_9AGAM</name>